<comment type="caution">
    <text evidence="1">The sequence shown here is derived from an EMBL/GenBank/DDBJ whole genome shotgun (WGS) entry which is preliminary data.</text>
</comment>
<protein>
    <submittedName>
        <fullName evidence="1">DUF6638 family protein</fullName>
    </submittedName>
</protein>
<dbReference type="Proteomes" id="UP001596411">
    <property type="component" value="Unassembled WGS sequence"/>
</dbReference>
<evidence type="ECO:0000313" key="2">
    <source>
        <dbReference type="Proteomes" id="UP001596411"/>
    </source>
</evidence>
<keyword evidence="2" id="KW-1185">Reference proteome</keyword>
<gene>
    <name evidence="1" type="ORF">ACFQH5_05585</name>
</gene>
<evidence type="ECO:0000313" key="1">
    <source>
        <dbReference type="EMBL" id="MFC7089014.1"/>
    </source>
</evidence>
<sequence length="423" mass="47908">MQRLIEKGLMFGNLFHVGSPALVDRYNRALEHLTGRTTDLDDFHIDISGYSPEIGDELEDHDYLNHGGVNRQFILLATDQKRCPLLNASFSTSRHILRRFIDANERQLFALTATDAIAGELENSVFSIDTIEQLFDIRRVVVEADTTSGTIAHADHLARLVERFHAEKDAWFDNDLIEEMVDTARQTGDVTRNPVHLEHEVFEQRSCWTSLFGGLYLFQDVESSGLIACGDSPKQSLPVARVMEVANRRAVAEFLRDNDLAEPIVKVRGAEEVAILRQKQDFILASVLAEQAIDITGRSRAELRRLATRHGITLPAEYEGLAAVLRWAESGAARPKIRLDHPAYFYTLRATDTPSKDLVNMLLAELTPMDILQLYICHKDEFYRRYRSWPQAARNYAADFLEREYVMNKAASRTALFGGGEGR</sequence>
<dbReference type="RefSeq" id="WP_346062643.1">
    <property type="nucleotide sequence ID" value="NZ_BAAADR010000012.1"/>
</dbReference>
<dbReference type="EMBL" id="JBHSZP010000013">
    <property type="protein sequence ID" value="MFC7089014.1"/>
    <property type="molecule type" value="Genomic_DNA"/>
</dbReference>
<organism evidence="1 2">
    <name type="scientific">Halomonas salifodinae</name>
    <dbReference type="NCBI Taxonomy" id="438745"/>
    <lineage>
        <taxon>Bacteria</taxon>
        <taxon>Pseudomonadati</taxon>
        <taxon>Pseudomonadota</taxon>
        <taxon>Gammaproteobacteria</taxon>
        <taxon>Oceanospirillales</taxon>
        <taxon>Halomonadaceae</taxon>
        <taxon>Halomonas</taxon>
    </lineage>
</organism>
<reference evidence="2" key="1">
    <citation type="journal article" date="2019" name="Int. J. Syst. Evol. Microbiol.">
        <title>The Global Catalogue of Microorganisms (GCM) 10K type strain sequencing project: providing services to taxonomists for standard genome sequencing and annotation.</title>
        <authorList>
            <consortium name="The Broad Institute Genomics Platform"/>
            <consortium name="The Broad Institute Genome Sequencing Center for Infectious Disease"/>
            <person name="Wu L."/>
            <person name="Ma J."/>
        </authorList>
    </citation>
    <scope>NUCLEOTIDE SEQUENCE [LARGE SCALE GENOMIC DNA]</scope>
    <source>
        <strain evidence="2">CGMCC 1.13666</strain>
    </source>
</reference>
<accession>A0ABW2ESP2</accession>
<dbReference type="Pfam" id="PF20343">
    <property type="entry name" value="DUF6638"/>
    <property type="match status" value="1"/>
</dbReference>
<dbReference type="InterPro" id="IPR046578">
    <property type="entry name" value="DUF6638"/>
</dbReference>
<proteinExistence type="predicted"/>
<name>A0ABW2ESP2_9GAMM</name>